<keyword evidence="3" id="KW-0804">Transcription</keyword>
<evidence type="ECO:0000256" key="5">
    <source>
        <dbReference type="SAM" id="MobiDB-lite"/>
    </source>
</evidence>
<accession>Q5YTC7</accession>
<evidence type="ECO:0000256" key="1">
    <source>
        <dbReference type="ARBA" id="ARBA00023015"/>
    </source>
</evidence>
<dbReference type="GO" id="GO:0003700">
    <property type="term" value="F:DNA-binding transcription factor activity"/>
    <property type="evidence" value="ECO:0007669"/>
    <property type="project" value="TreeGrafter"/>
</dbReference>
<dbReference type="InterPro" id="IPR009057">
    <property type="entry name" value="Homeodomain-like_sf"/>
</dbReference>
<dbReference type="HOGENOM" id="CLU_1244251_0_0_11"/>
<dbReference type="GO" id="GO:0000976">
    <property type="term" value="F:transcription cis-regulatory region binding"/>
    <property type="evidence" value="ECO:0007669"/>
    <property type="project" value="TreeGrafter"/>
</dbReference>
<feature type="compositionally biased region" description="Polar residues" evidence="5">
    <location>
        <begin position="132"/>
        <end position="141"/>
    </location>
</feature>
<dbReference type="PANTHER" id="PTHR30055">
    <property type="entry name" value="HTH-TYPE TRANSCRIPTIONAL REGULATOR RUTR"/>
    <property type="match status" value="1"/>
</dbReference>
<keyword evidence="2 4" id="KW-0238">DNA-binding</keyword>
<evidence type="ECO:0000259" key="6">
    <source>
        <dbReference type="PROSITE" id="PS50977"/>
    </source>
</evidence>
<evidence type="ECO:0000256" key="4">
    <source>
        <dbReference type="PROSITE-ProRule" id="PRU00335"/>
    </source>
</evidence>
<keyword evidence="1" id="KW-0805">Transcription regulation</keyword>
<dbReference type="InterPro" id="IPR050109">
    <property type="entry name" value="HTH-type_TetR-like_transc_reg"/>
</dbReference>
<dbReference type="Pfam" id="PF00440">
    <property type="entry name" value="TetR_N"/>
    <property type="match status" value="1"/>
</dbReference>
<dbReference type="InterPro" id="IPR036271">
    <property type="entry name" value="Tet_transcr_reg_TetR-rel_C_sf"/>
</dbReference>
<evidence type="ECO:0000256" key="3">
    <source>
        <dbReference type="ARBA" id="ARBA00023163"/>
    </source>
</evidence>
<keyword evidence="8" id="KW-1185">Reference proteome</keyword>
<dbReference type="KEGG" id="nfa:NFA_37160"/>
<dbReference type="PRINTS" id="PR00455">
    <property type="entry name" value="HTHTETR"/>
</dbReference>
<evidence type="ECO:0000313" key="8">
    <source>
        <dbReference type="Proteomes" id="UP000006820"/>
    </source>
</evidence>
<protein>
    <submittedName>
        <fullName evidence="7">Putative transcriptional regulator</fullName>
    </submittedName>
</protein>
<dbReference type="SUPFAM" id="SSF46689">
    <property type="entry name" value="Homeodomain-like"/>
    <property type="match status" value="1"/>
</dbReference>
<dbReference type="InterPro" id="IPR001647">
    <property type="entry name" value="HTH_TetR"/>
</dbReference>
<dbReference type="EMBL" id="AP006618">
    <property type="protein sequence ID" value="BAD58564.1"/>
    <property type="molecule type" value="Genomic_DNA"/>
</dbReference>
<dbReference type="PANTHER" id="PTHR30055:SF148">
    <property type="entry name" value="TETR-FAMILY TRANSCRIPTIONAL REGULATOR"/>
    <property type="match status" value="1"/>
</dbReference>
<sequence>MLAAARGLLDQHGYADVSIGQVAARAGVHRPAIYRRWPSKRHPVVDVVADVLGTEPTPDTGDLRADLTAALRAVVGALRDTSLHRVLPALVADLAADPELQRHFLNAVFEPRRDSTAAALTSARARQEIRPASTSISSSTRLPRRSTIAPCSATARSTTRWSSSRWTPCCGRSAPERPAPSWPGIRVVTLWGIVDGERPERECCDGKEVVRSERDSRSARWW</sequence>
<dbReference type="eggNOG" id="COG1309">
    <property type="taxonomic scope" value="Bacteria"/>
</dbReference>
<feature type="domain" description="HTH tetR-type" evidence="6">
    <location>
        <begin position="1"/>
        <end position="55"/>
    </location>
</feature>
<gene>
    <name evidence="7" type="ordered locus">NFA_37160</name>
</gene>
<evidence type="ECO:0000313" key="7">
    <source>
        <dbReference type="EMBL" id="BAD58564.1"/>
    </source>
</evidence>
<reference evidence="7 8" key="1">
    <citation type="journal article" date="2004" name="Proc. Natl. Acad. Sci. U.S.A.">
        <title>The complete genomic sequence of Nocardia farcinica IFM 10152.</title>
        <authorList>
            <person name="Ishikawa J."/>
            <person name="Yamashita A."/>
            <person name="Mikami Y."/>
            <person name="Hoshino Y."/>
            <person name="Kurita H."/>
            <person name="Hotta K."/>
            <person name="Shiba T."/>
            <person name="Hattori M."/>
        </authorList>
    </citation>
    <scope>NUCLEOTIDE SEQUENCE [LARGE SCALE GENOMIC DNA]</scope>
    <source>
        <strain evidence="7 8">IFM 10152</strain>
    </source>
</reference>
<dbReference type="Pfam" id="PF16859">
    <property type="entry name" value="TetR_C_11"/>
    <property type="match status" value="1"/>
</dbReference>
<dbReference type="Gene3D" id="1.10.10.60">
    <property type="entry name" value="Homeodomain-like"/>
    <property type="match status" value="1"/>
</dbReference>
<name>Q5YTC7_NOCFA</name>
<evidence type="ECO:0000256" key="2">
    <source>
        <dbReference type="ARBA" id="ARBA00023125"/>
    </source>
</evidence>
<dbReference type="Gene3D" id="1.10.357.10">
    <property type="entry name" value="Tetracycline Repressor, domain 2"/>
    <property type="match status" value="1"/>
</dbReference>
<dbReference type="InterPro" id="IPR011075">
    <property type="entry name" value="TetR_C"/>
</dbReference>
<dbReference type="AlphaFoldDB" id="Q5YTC7"/>
<dbReference type="SUPFAM" id="SSF48498">
    <property type="entry name" value="Tetracyclin repressor-like, C-terminal domain"/>
    <property type="match status" value="1"/>
</dbReference>
<dbReference type="PROSITE" id="PS50977">
    <property type="entry name" value="HTH_TETR_2"/>
    <property type="match status" value="1"/>
</dbReference>
<organism evidence="7 8">
    <name type="scientific">Nocardia farcinica (strain IFM 10152)</name>
    <dbReference type="NCBI Taxonomy" id="247156"/>
    <lineage>
        <taxon>Bacteria</taxon>
        <taxon>Bacillati</taxon>
        <taxon>Actinomycetota</taxon>
        <taxon>Actinomycetes</taxon>
        <taxon>Mycobacteriales</taxon>
        <taxon>Nocardiaceae</taxon>
        <taxon>Nocardia</taxon>
    </lineage>
</organism>
<proteinExistence type="predicted"/>
<feature type="DNA-binding region" description="H-T-H motif" evidence="4">
    <location>
        <begin position="18"/>
        <end position="37"/>
    </location>
</feature>
<dbReference type="STRING" id="247156.NFA_37160"/>
<dbReference type="Proteomes" id="UP000006820">
    <property type="component" value="Chromosome"/>
</dbReference>
<feature type="region of interest" description="Disordered" evidence="5">
    <location>
        <begin position="122"/>
        <end position="143"/>
    </location>
</feature>